<dbReference type="PANTHER" id="PTHR46323">
    <property type="entry name" value="BETA-GALACTOSIDASE"/>
    <property type="match status" value="1"/>
</dbReference>
<evidence type="ECO:0000256" key="2">
    <source>
        <dbReference type="ARBA" id="ARBA00012756"/>
    </source>
</evidence>
<name>A0A9X4KUQ1_9BACL</name>
<dbReference type="RefSeq" id="WP_277530468.1">
    <property type="nucleotide sequence ID" value="NZ_JAPDIA010000003.1"/>
</dbReference>
<dbReference type="GO" id="GO:0005990">
    <property type="term" value="P:lactose catabolic process"/>
    <property type="evidence" value="ECO:0007669"/>
    <property type="project" value="TreeGrafter"/>
</dbReference>
<dbReference type="InterPro" id="IPR017853">
    <property type="entry name" value="GH"/>
</dbReference>
<dbReference type="SUPFAM" id="SSF51445">
    <property type="entry name" value="(Trans)glycosidases"/>
    <property type="match status" value="1"/>
</dbReference>
<organism evidence="5 6">
    <name type="scientific">Cohnella rhizosphaerae</name>
    <dbReference type="NCBI Taxonomy" id="1457232"/>
    <lineage>
        <taxon>Bacteria</taxon>
        <taxon>Bacillati</taxon>
        <taxon>Bacillota</taxon>
        <taxon>Bacilli</taxon>
        <taxon>Bacillales</taxon>
        <taxon>Paenibacillaceae</taxon>
        <taxon>Cohnella</taxon>
    </lineage>
</organism>
<proteinExistence type="predicted"/>
<dbReference type="SUPFAM" id="SSF49785">
    <property type="entry name" value="Galactose-binding domain-like"/>
    <property type="match status" value="1"/>
</dbReference>
<evidence type="ECO:0000313" key="6">
    <source>
        <dbReference type="Proteomes" id="UP001153404"/>
    </source>
</evidence>
<dbReference type="Gene3D" id="2.60.120.260">
    <property type="entry name" value="Galactose-binding domain-like"/>
    <property type="match status" value="1"/>
</dbReference>
<accession>A0A9X4KUQ1</accession>
<keyword evidence="4" id="KW-0326">Glycosidase</keyword>
<comment type="caution">
    <text evidence="5">The sequence shown here is derived from an EMBL/GenBank/DDBJ whole genome shotgun (WGS) entry which is preliminary data.</text>
</comment>
<evidence type="ECO:0000256" key="4">
    <source>
        <dbReference type="ARBA" id="ARBA00023295"/>
    </source>
</evidence>
<protein>
    <recommendedName>
        <fullName evidence="2">beta-galactosidase</fullName>
        <ecNumber evidence="2">3.2.1.23</ecNumber>
    </recommendedName>
</protein>
<dbReference type="EC" id="3.2.1.23" evidence="2"/>
<dbReference type="AlphaFoldDB" id="A0A9X4KUQ1"/>
<reference evidence="5" key="1">
    <citation type="submission" date="2022-10" db="EMBL/GenBank/DDBJ databases">
        <title>Comparative genomic analysis of Cohnella hashimotonis sp. nov., isolated from the International Space Station.</title>
        <authorList>
            <person name="Simpson A."/>
            <person name="Venkateswaran K."/>
        </authorList>
    </citation>
    <scope>NUCLEOTIDE SEQUENCE</scope>
    <source>
        <strain evidence="5">DSM 28161</strain>
    </source>
</reference>
<dbReference type="GO" id="GO:0009341">
    <property type="term" value="C:beta-galactosidase complex"/>
    <property type="evidence" value="ECO:0007669"/>
    <property type="project" value="TreeGrafter"/>
</dbReference>
<dbReference type="Gene3D" id="3.20.20.80">
    <property type="entry name" value="Glycosidases"/>
    <property type="match status" value="1"/>
</dbReference>
<dbReference type="InterPro" id="IPR050347">
    <property type="entry name" value="Bact_Beta-galactosidase"/>
</dbReference>
<dbReference type="Proteomes" id="UP001153404">
    <property type="component" value="Unassembled WGS sequence"/>
</dbReference>
<comment type="catalytic activity">
    <reaction evidence="1">
        <text>Hydrolysis of terminal non-reducing beta-D-galactose residues in beta-D-galactosides.</text>
        <dbReference type="EC" id="3.2.1.23"/>
    </reaction>
</comment>
<sequence length="429" mass="46989">MLTTIDLSGSWNVQLDAGKSGLRLPFGDTMRLPGTTSHARKGPRNEAVEAGHLTDEYKFEGWAWFSREVEVPEAAADCSVFLYLERTRMTTVWIDGREAGARDSLGTPHLYELTGLLGPGRHTLTIRVDNTDYPTKGGHLTSPDTQTNWNGITGRIELRFAAATHLLGVQVYPSVADRSFVVRADWAGFGARRLAVSASGFNGHKHAAAERMYDLDVGGGIGDRDGNGGENVSSTFSASVRYGLGEDARLWSDAEPHLYRFDVRLLGASGETLDAREIVAGLREFKADGDKFAINGARTFLRGKHDGLIFPLTGFAPTSVDEWLRILGIAKSYGINHYRFHTCCPPEAAFEAADQLGIFMEPELPFWGTVTEEGDANHDRTQQDYLIREGFAMLDAYGNHPSFVMMSLGNELWGEQVPAGRDPGSLQSA</sequence>
<dbReference type="PANTHER" id="PTHR46323:SF2">
    <property type="entry name" value="BETA-GALACTOSIDASE"/>
    <property type="match status" value="1"/>
</dbReference>
<evidence type="ECO:0000313" key="5">
    <source>
        <dbReference type="EMBL" id="MDG0809259.1"/>
    </source>
</evidence>
<dbReference type="SUPFAM" id="SSF49303">
    <property type="entry name" value="beta-Galactosidase/glucuronidase domain"/>
    <property type="match status" value="1"/>
</dbReference>
<keyword evidence="6" id="KW-1185">Reference proteome</keyword>
<dbReference type="EMBL" id="JAPDIA010000003">
    <property type="protein sequence ID" value="MDG0809259.1"/>
    <property type="molecule type" value="Genomic_DNA"/>
</dbReference>
<evidence type="ECO:0000256" key="1">
    <source>
        <dbReference type="ARBA" id="ARBA00001412"/>
    </source>
</evidence>
<evidence type="ECO:0000256" key="3">
    <source>
        <dbReference type="ARBA" id="ARBA00022801"/>
    </source>
</evidence>
<dbReference type="InterPro" id="IPR008979">
    <property type="entry name" value="Galactose-bd-like_sf"/>
</dbReference>
<gene>
    <name evidence="5" type="ORF">OMP40_07610</name>
</gene>
<dbReference type="GO" id="GO:0004565">
    <property type="term" value="F:beta-galactosidase activity"/>
    <property type="evidence" value="ECO:0007669"/>
    <property type="project" value="UniProtKB-EC"/>
</dbReference>
<keyword evidence="3" id="KW-0378">Hydrolase</keyword>
<dbReference type="InterPro" id="IPR036156">
    <property type="entry name" value="Beta-gal/glucu_dom_sf"/>
</dbReference>